<evidence type="ECO:0000313" key="3">
    <source>
        <dbReference type="Proteomes" id="UP000646523"/>
    </source>
</evidence>
<reference evidence="2" key="1">
    <citation type="journal article" date="2014" name="Int. J. Syst. Evol. Microbiol.">
        <title>Complete genome sequence of Corynebacterium casei LMG S-19264T (=DSM 44701T), isolated from a smear-ripened cheese.</title>
        <authorList>
            <consortium name="US DOE Joint Genome Institute (JGI-PGF)"/>
            <person name="Walter F."/>
            <person name="Albersmeier A."/>
            <person name="Kalinowski J."/>
            <person name="Ruckert C."/>
        </authorList>
    </citation>
    <scope>NUCLEOTIDE SEQUENCE</scope>
    <source>
        <strain evidence="2">CGMCC 4.7368</strain>
    </source>
</reference>
<name>A0A917Z1T3_9ACTN</name>
<dbReference type="Proteomes" id="UP000646523">
    <property type="component" value="Unassembled WGS sequence"/>
</dbReference>
<protein>
    <submittedName>
        <fullName evidence="2">Uncharacterized protein</fullName>
    </submittedName>
</protein>
<evidence type="ECO:0000313" key="2">
    <source>
        <dbReference type="EMBL" id="GGO72723.1"/>
    </source>
</evidence>
<reference evidence="2" key="2">
    <citation type="submission" date="2020-09" db="EMBL/GenBank/DDBJ databases">
        <authorList>
            <person name="Sun Q."/>
            <person name="Zhou Y."/>
        </authorList>
    </citation>
    <scope>NUCLEOTIDE SEQUENCE</scope>
    <source>
        <strain evidence="2">CGMCC 4.7368</strain>
    </source>
</reference>
<organism evidence="2 3">
    <name type="scientific">Nonomuraea cavernae</name>
    <dbReference type="NCBI Taxonomy" id="2045107"/>
    <lineage>
        <taxon>Bacteria</taxon>
        <taxon>Bacillati</taxon>
        <taxon>Actinomycetota</taxon>
        <taxon>Actinomycetes</taxon>
        <taxon>Streptosporangiales</taxon>
        <taxon>Streptosporangiaceae</taxon>
        <taxon>Nonomuraea</taxon>
    </lineage>
</organism>
<feature type="transmembrane region" description="Helical" evidence="1">
    <location>
        <begin position="252"/>
        <end position="270"/>
    </location>
</feature>
<keyword evidence="1" id="KW-1133">Transmembrane helix</keyword>
<keyword evidence="3" id="KW-1185">Reference proteome</keyword>
<dbReference type="AlphaFoldDB" id="A0A917Z1T3"/>
<proteinExistence type="predicted"/>
<comment type="caution">
    <text evidence="2">The sequence shown here is derived from an EMBL/GenBank/DDBJ whole genome shotgun (WGS) entry which is preliminary data.</text>
</comment>
<keyword evidence="1" id="KW-0472">Membrane</keyword>
<keyword evidence="1" id="KW-0812">Transmembrane</keyword>
<feature type="transmembrane region" description="Helical" evidence="1">
    <location>
        <begin position="118"/>
        <end position="141"/>
    </location>
</feature>
<sequence>MAQWHERPLQLLETLYHAIRRVGNDEDVHRLRIMAQACRNMRARLLETHDDLVQAEDLLANWRGDSATEFKETHGNLLDPEFRLQAIDQLGEAYKVLETAADVSVRTQKALAELAQSLLIAIVMAAAISSVTAGLASLAAWARSAKTTSEIAVVATTTLGRFRLIFRTLGGLLRNLTTAVGRSRVVRGLGTKAGDEPLTFLQMARGSWKSYWQLYRWGLFGNVAINAVANPFRGRHPLDRSLLSLAEGGNSAIVAGLIGGTGGIAAFAAMNPWKRNLIQGAVAGGGATFWNDRVEGKSWEQTGKEVVFAAALAGGLNVFYVGMGESRFVAGQGSEAWRRYWGDLPPMVKGYVVGYPGNVSMRVAVPWAAKPEPLDMPTFRLPGGPDDPDAD</sequence>
<gene>
    <name evidence="2" type="ORF">GCM10012289_41430</name>
</gene>
<dbReference type="EMBL" id="BMNH01000012">
    <property type="protein sequence ID" value="GGO72723.1"/>
    <property type="molecule type" value="Genomic_DNA"/>
</dbReference>
<accession>A0A917Z1T3</accession>
<evidence type="ECO:0000256" key="1">
    <source>
        <dbReference type="SAM" id="Phobius"/>
    </source>
</evidence>